<sequence>MITQLSVLKSLEEVVARYVNLMAVAERDKPLTEYQQPRTFSEEEKNGAAKVIQRAWRGYKIKEFITSNPYFSYLSFLDPQQETKLLLSIIMFGRHIAEITNPTFNYQINNPLISKYSTYHRTEQVVTKLMELFCKKQGITLTKDKIYLPISILKIFPIQDLMDEAKKVVQKKFPKDYIRLDYQYINDANQQVGVLIFKNDKVGGALRRFIEGSGFIASPWQLAEAVATTLTKDSVSRPPEMNEAPLMPDLPTNKSELLKSKLFRKLITISVKEKYPTHLLAKALFKLIKNIPEDLDSRTIQRIALMIDLANTFYAYNYERYAFFVSVIMHELSVEFAVSQQDEVTLETNFNAFSNVSQHVFQEALGLSQNELNAVYTISFPALSGTNAFYLAQELAKNMMVAQAHSTASALFEYYEIQYLISNTNFETANIMLLSPGPIVSNKGLHPGTDINKFVEKHIVELQRKDPITLLIDTTSALNKDLALSDKVKQLIQEGQLSIIIFESFQKFGLLHTDQAQVGRVVAFCSKKHYLQKNLEQWIANAKSDFATHLDMRIAAYLHRYCASIVEDIKRKHFNNGEIFRTILAKTAVISELVIPHDLVLESQNYFLAWKTAQRTLVFKEILESRDSFGHFADSTVTIDTIARLSPNASDPIDALMKSSQIYLEQQWPAHLSLLDSLESEATNWGDKPTLSQQVVIISALAQILVKGKRELRNYHVSLLAQLLASCIQLKGREFYNKVTRHFEDFKQTHQRLTQLWYLCEDADLFPLDAEELLDRHLSKKWLAIDYKLVALPAEFFNEILKNPNVMNGLNKILPDLKQHQKLVRNLVDLGVEFNTKKLIHLFENDLFKYIKQFIKDGFESLEFYNVLLSSEFKNLDQELNQYLATLNQSSDNEEELLKVKKAIDSILKKSTSDPVDSSQVKHRFFDKQKSSLSPDKDEENNLGQVRLP</sequence>
<reference evidence="3 5" key="2">
    <citation type="submission" date="2018-06" db="EMBL/GenBank/DDBJ databases">
        <authorList>
            <consortium name="Pathogen Informatics"/>
            <person name="Doyle S."/>
        </authorList>
    </citation>
    <scope>NUCLEOTIDE SEQUENCE [LARGE SCALE GENOMIC DNA]</scope>
    <source>
        <strain evidence="3 5">NCTC12376</strain>
    </source>
</reference>
<dbReference type="EMBL" id="LNYR01000031">
    <property type="protein sequence ID" value="KTD47777.1"/>
    <property type="molecule type" value="Genomic_DNA"/>
</dbReference>
<name>A0A378KXV5_9GAMM</name>
<reference evidence="2 4" key="1">
    <citation type="submission" date="2015-11" db="EMBL/GenBank/DDBJ databases">
        <title>Genomic analysis of 38 Legionella species identifies large and diverse effector repertoires.</title>
        <authorList>
            <person name="Burstein D."/>
            <person name="Amaro F."/>
            <person name="Zusman T."/>
            <person name="Lifshitz Z."/>
            <person name="Cohen O."/>
            <person name="Gilbert J.A."/>
            <person name="Pupko T."/>
            <person name="Shuman H.A."/>
            <person name="Segal G."/>
        </authorList>
    </citation>
    <scope>NUCLEOTIDE SEQUENCE [LARGE SCALE GENOMIC DNA]</scope>
    <source>
        <strain evidence="2 4">ATCC 49507</strain>
    </source>
</reference>
<proteinExistence type="predicted"/>
<protein>
    <submittedName>
        <fullName evidence="3">Uncharacterized protein</fullName>
    </submittedName>
</protein>
<dbReference type="EMBL" id="UGOW01000001">
    <property type="protein sequence ID" value="STY16670.1"/>
    <property type="molecule type" value="Genomic_DNA"/>
</dbReference>
<evidence type="ECO:0000313" key="3">
    <source>
        <dbReference type="EMBL" id="STY16670.1"/>
    </source>
</evidence>
<dbReference type="AlphaFoldDB" id="A0A378KXV5"/>
<gene>
    <name evidence="2" type="ORF">Lqua_2170</name>
    <name evidence="3" type="ORF">NCTC12376_00461</name>
</gene>
<dbReference type="RefSeq" id="WP_058474311.1">
    <property type="nucleotide sequence ID" value="NZ_CAAAIL010000008.1"/>
</dbReference>
<dbReference type="Proteomes" id="UP000254230">
    <property type="component" value="Unassembled WGS sequence"/>
</dbReference>
<feature type="region of interest" description="Disordered" evidence="1">
    <location>
        <begin position="910"/>
        <end position="949"/>
    </location>
</feature>
<evidence type="ECO:0000313" key="2">
    <source>
        <dbReference type="EMBL" id="KTD47777.1"/>
    </source>
</evidence>
<accession>A0A378KXV5</accession>
<evidence type="ECO:0000313" key="5">
    <source>
        <dbReference type="Proteomes" id="UP000254230"/>
    </source>
</evidence>
<dbReference type="STRING" id="45072.Lqua_2170"/>
<keyword evidence="4" id="KW-1185">Reference proteome</keyword>
<evidence type="ECO:0000313" key="4">
    <source>
        <dbReference type="Proteomes" id="UP000054639"/>
    </source>
</evidence>
<organism evidence="3 5">
    <name type="scientific">Legionella quateirensis</name>
    <dbReference type="NCBI Taxonomy" id="45072"/>
    <lineage>
        <taxon>Bacteria</taxon>
        <taxon>Pseudomonadati</taxon>
        <taxon>Pseudomonadota</taxon>
        <taxon>Gammaproteobacteria</taxon>
        <taxon>Legionellales</taxon>
        <taxon>Legionellaceae</taxon>
        <taxon>Legionella</taxon>
    </lineage>
</organism>
<dbReference type="Proteomes" id="UP000054639">
    <property type="component" value="Unassembled WGS sequence"/>
</dbReference>
<dbReference type="OrthoDB" id="5653824at2"/>
<evidence type="ECO:0000256" key="1">
    <source>
        <dbReference type="SAM" id="MobiDB-lite"/>
    </source>
</evidence>